<dbReference type="EMBL" id="VDGT01000001">
    <property type="protein sequence ID" value="TNM34638.1"/>
    <property type="molecule type" value="Genomic_DNA"/>
</dbReference>
<gene>
    <name evidence="1" type="ORF">FH715_01185</name>
</gene>
<name>A0A5C4VFR6_9ACTN</name>
<proteinExistence type="predicted"/>
<comment type="caution">
    <text evidence="1">The sequence shown here is derived from an EMBL/GenBank/DDBJ whole genome shotgun (WGS) entry which is preliminary data.</text>
</comment>
<keyword evidence="2" id="KW-1185">Reference proteome</keyword>
<accession>A0A5C4VFR6</accession>
<evidence type="ECO:0000313" key="1">
    <source>
        <dbReference type="EMBL" id="TNM34638.1"/>
    </source>
</evidence>
<dbReference type="AlphaFoldDB" id="A0A5C4VFR6"/>
<dbReference type="OrthoDB" id="3371101at2"/>
<dbReference type="InterPro" id="IPR046029">
    <property type="entry name" value="DUF5987"/>
</dbReference>
<evidence type="ECO:0000313" key="2">
    <source>
        <dbReference type="Proteomes" id="UP000311713"/>
    </source>
</evidence>
<organism evidence="1 2">
    <name type="scientific">Streptomyces sedi</name>
    <dbReference type="NCBI Taxonomy" id="555059"/>
    <lineage>
        <taxon>Bacteria</taxon>
        <taxon>Bacillati</taxon>
        <taxon>Actinomycetota</taxon>
        <taxon>Actinomycetes</taxon>
        <taxon>Kitasatosporales</taxon>
        <taxon>Streptomycetaceae</taxon>
        <taxon>Streptomyces</taxon>
    </lineage>
</organism>
<dbReference type="Proteomes" id="UP000311713">
    <property type="component" value="Unassembled WGS sequence"/>
</dbReference>
<reference evidence="1 2" key="1">
    <citation type="submission" date="2019-06" db="EMBL/GenBank/DDBJ databases">
        <title>Draft genome of Streptomyces sedi sp. JCM16909.</title>
        <authorList>
            <person name="Klykleung N."/>
            <person name="Tanasupawat S."/>
            <person name="Kudo T."/>
            <person name="Yuki M."/>
            <person name="Ohkuma M."/>
        </authorList>
    </citation>
    <scope>NUCLEOTIDE SEQUENCE [LARGE SCALE GENOMIC DNA]</scope>
    <source>
        <strain evidence="1 2">JCM 16909</strain>
    </source>
</reference>
<dbReference type="RefSeq" id="WP_139640387.1">
    <property type="nucleotide sequence ID" value="NZ_BAAAZS010000047.1"/>
</dbReference>
<protein>
    <submittedName>
        <fullName evidence="1">Regulator</fullName>
    </submittedName>
</protein>
<dbReference type="Pfam" id="PF19449">
    <property type="entry name" value="DUF5987"/>
    <property type="match status" value="1"/>
</dbReference>
<sequence>MTLEAFADTIIPGEKRWPGDRAVAGISEGGGAVAAGALMLLEMPEGGMENALDDLAEALNAHADEYRERHALAEDGSVPPFVALSAEQRVALVVELTTPGHPEKELWTGLALFCNMAFDTGAHSHTVDALREGHPGLVTLGFAAPDSDGLWRFPDFSYRERLASPHPDTTPTGSPA</sequence>